<dbReference type="PIRSF" id="PIRSF016753">
    <property type="entry name" value="P_lipid/glycerol_ac_tran_prd"/>
    <property type="match status" value="1"/>
</dbReference>
<reference evidence="2 3" key="1">
    <citation type="journal article" date="2019" name="Emerg. Microbes Infect.">
        <title>Comprehensive subspecies identification of 175 nontuberculous mycobacteria species based on 7547 genomic profiles.</title>
        <authorList>
            <person name="Matsumoto Y."/>
            <person name="Kinjo T."/>
            <person name="Motooka D."/>
            <person name="Nabeya D."/>
            <person name="Jung N."/>
            <person name="Uechi K."/>
            <person name="Horii T."/>
            <person name="Iida T."/>
            <person name="Fujita J."/>
            <person name="Nakamura S."/>
        </authorList>
    </citation>
    <scope>NUCLEOTIDE SEQUENCE [LARGE SCALE GENOMIC DNA]</scope>
    <source>
        <strain evidence="2 3">JCM 18565</strain>
    </source>
</reference>
<keyword evidence="3" id="KW-1185">Reference proteome</keyword>
<evidence type="ECO:0000313" key="3">
    <source>
        <dbReference type="Proteomes" id="UP000465240"/>
    </source>
</evidence>
<organism evidence="2 3">
    <name type="scientific">Mycobacterium paragordonae</name>
    <dbReference type="NCBI Taxonomy" id="1389713"/>
    <lineage>
        <taxon>Bacteria</taxon>
        <taxon>Bacillati</taxon>
        <taxon>Actinomycetota</taxon>
        <taxon>Actinomycetes</taxon>
        <taxon>Mycobacteriales</taxon>
        <taxon>Mycobacteriaceae</taxon>
        <taxon>Mycobacterium</taxon>
    </lineage>
</organism>
<protein>
    <recommendedName>
        <fullName evidence="1">Phospholipid/glycerol acyltransferase domain-containing protein</fullName>
    </recommendedName>
</protein>
<proteinExistence type="predicted"/>
<evidence type="ECO:0000259" key="1">
    <source>
        <dbReference type="SMART" id="SM00563"/>
    </source>
</evidence>
<dbReference type="SMART" id="SM00563">
    <property type="entry name" value="PlsC"/>
    <property type="match status" value="1"/>
</dbReference>
<accession>A0ABQ1CBE6</accession>
<dbReference type="Proteomes" id="UP000465240">
    <property type="component" value="Unassembled WGS sequence"/>
</dbReference>
<dbReference type="InterPro" id="IPR016676">
    <property type="entry name" value="P_lipid/glycerol_AcTrfase_prd"/>
</dbReference>
<comment type="caution">
    <text evidence="2">The sequence shown here is derived from an EMBL/GenBank/DDBJ whole genome shotgun (WGS) entry which is preliminary data.</text>
</comment>
<name>A0ABQ1CBE6_9MYCO</name>
<dbReference type="PANTHER" id="PTHR22753">
    <property type="entry name" value="TRANSMEMBRANE PROTEIN 68"/>
    <property type="match status" value="1"/>
</dbReference>
<gene>
    <name evidence="2" type="ORF">MPRG_48810</name>
</gene>
<sequence>MNATNSDEREIAKWDPAFTKQVIDTVAPAVRLWHRAEVRHLDNLPAAGGALVVSNHSGGMFTPDVFIFSPAYYDAFDYDRPVYTLGHYGLFMGPMDGWLRRLGVIEASRENAAAALHSGAVVLVFPGGDYDSYRPTLGANTVDFNGRTGYVRTAIEAGVPIVPTVSIGAQETQLFLTRGNWLARKLGLTKARMDILPVSFGFPFGLSVLFPPNVPLPAKVVTEVLEPIDVVARFGDDPDVAEVDEYVRSVMQAALDRLAGQRRLPILG</sequence>
<dbReference type="Pfam" id="PF01553">
    <property type="entry name" value="Acyltransferase"/>
    <property type="match status" value="1"/>
</dbReference>
<dbReference type="RefSeq" id="WP_120794080.1">
    <property type="nucleotide sequence ID" value="NZ_BLKX01000001.1"/>
</dbReference>
<dbReference type="InterPro" id="IPR002123">
    <property type="entry name" value="Plipid/glycerol_acylTrfase"/>
</dbReference>
<dbReference type="SUPFAM" id="SSF69593">
    <property type="entry name" value="Glycerol-3-phosphate (1)-acyltransferase"/>
    <property type="match status" value="1"/>
</dbReference>
<dbReference type="EMBL" id="BLKX01000001">
    <property type="protein sequence ID" value="GFG81605.1"/>
    <property type="molecule type" value="Genomic_DNA"/>
</dbReference>
<dbReference type="PANTHER" id="PTHR22753:SF14">
    <property type="entry name" value="MONOACYLGLYCEROL_DIACYLGLYCEROL O-ACYLTRANSFERASE"/>
    <property type="match status" value="1"/>
</dbReference>
<evidence type="ECO:0000313" key="2">
    <source>
        <dbReference type="EMBL" id="GFG81605.1"/>
    </source>
</evidence>
<dbReference type="CDD" id="cd07987">
    <property type="entry name" value="LPLAT_MGAT-like"/>
    <property type="match status" value="1"/>
</dbReference>
<feature type="domain" description="Phospholipid/glycerol acyltransferase" evidence="1">
    <location>
        <begin position="50"/>
        <end position="169"/>
    </location>
</feature>